<organism evidence="1 2">
    <name type="scientific">Paraburkholderia dioscoreae</name>
    <dbReference type="NCBI Taxonomy" id="2604047"/>
    <lineage>
        <taxon>Bacteria</taxon>
        <taxon>Pseudomonadati</taxon>
        <taxon>Pseudomonadota</taxon>
        <taxon>Betaproteobacteria</taxon>
        <taxon>Burkholderiales</taxon>
        <taxon>Burkholderiaceae</taxon>
        <taxon>Paraburkholderia</taxon>
    </lineage>
</organism>
<dbReference type="EMBL" id="LR699554">
    <property type="protein sequence ID" value="VVD31773.1"/>
    <property type="molecule type" value="Genomic_DNA"/>
</dbReference>
<keyword evidence="2" id="KW-1185">Reference proteome</keyword>
<dbReference type="KEGG" id="pdio:PDMSB3_0470.1"/>
<proteinExistence type="predicted"/>
<evidence type="ECO:0000313" key="2">
    <source>
        <dbReference type="Proteomes" id="UP000325811"/>
    </source>
</evidence>
<name>A0A5Q4ZFT6_9BURK</name>
<dbReference type="RefSeq" id="WP_165187753.1">
    <property type="nucleotide sequence ID" value="NZ_LR699554.1"/>
</dbReference>
<evidence type="ECO:0000313" key="1">
    <source>
        <dbReference type="EMBL" id="VVD31773.1"/>
    </source>
</evidence>
<reference evidence="1 2" key="1">
    <citation type="submission" date="2019-08" db="EMBL/GenBank/DDBJ databases">
        <authorList>
            <person name="Herpell B J."/>
        </authorList>
    </citation>
    <scope>NUCLEOTIDE SEQUENCE [LARGE SCALE GENOMIC DNA]</scope>
    <source>
        <strain evidence="2">Msb3</strain>
    </source>
</reference>
<protein>
    <submittedName>
        <fullName evidence="1">Uncharacterized protein</fullName>
    </submittedName>
</protein>
<gene>
    <name evidence="1" type="ORF">PDMSB3_0470</name>
</gene>
<dbReference type="Proteomes" id="UP000325811">
    <property type="component" value="Chromosome II"/>
</dbReference>
<sequence>MTIKTQYIAPVSLWLVVRKRFTGTGLFIEPAWVGDGTQNGPVIFTSHILAAVYAHMRNKYHSNDDSDNWRVMSLQAFDLLEHVRDCGGKLWCMMAFAAVLEDASSLIVKTGAPRIRYVPLGFESPKDTEIVTFSFDQWVFDYMRDEFRSIGLPDYEMQLEVVDEMDDATLALTLKYATERINVCREPSERKASLWGVYDPDAGVWVSAEETDRKPAKHTAHQLH</sequence>
<accession>A0A5Q4ZFT6</accession>
<dbReference type="AlphaFoldDB" id="A0A5Q4ZFT6"/>